<gene>
    <name evidence="1" type="ORF">LRHMDP3_44</name>
</gene>
<name>A0AB33XXU4_LACRH</name>
<dbReference type="EMBL" id="AMQX01000001">
    <property type="protein sequence ID" value="EKS53512.1"/>
    <property type="molecule type" value="Genomic_DNA"/>
</dbReference>
<evidence type="ECO:0000313" key="2">
    <source>
        <dbReference type="Proteomes" id="UP000009352"/>
    </source>
</evidence>
<comment type="caution">
    <text evidence="1">The sequence shown here is derived from an EMBL/GenBank/DDBJ whole genome shotgun (WGS) entry which is preliminary data.</text>
</comment>
<sequence>MRLNKKANPSRVSFFRISILHEKKRLIVAFKAYFINRNTFNSFVDHDSSQRQDT</sequence>
<organism evidence="1 2">
    <name type="scientific">Lacticaseibacillus rhamnosus LRHMDP3</name>
    <dbReference type="NCBI Taxonomy" id="1203259"/>
    <lineage>
        <taxon>Bacteria</taxon>
        <taxon>Bacillati</taxon>
        <taxon>Bacillota</taxon>
        <taxon>Bacilli</taxon>
        <taxon>Lactobacillales</taxon>
        <taxon>Lactobacillaceae</taxon>
        <taxon>Lacticaseibacillus</taxon>
    </lineage>
</organism>
<reference evidence="1 2" key="1">
    <citation type="journal article" date="2013" name="Genome Announc.">
        <title>Draft Genome Sequence of Staphylococcus simulans UMC-CNS-990, Isolated from a Case of Chronic Bovine Mastitis.</title>
        <authorList>
            <person name="Calcutt M.J."/>
            <person name="Foecking M.F."/>
            <person name="Hsieh H.Y."/>
            <person name="Perry J."/>
            <person name="Stewart G.C."/>
            <person name="Middleton J.R."/>
        </authorList>
    </citation>
    <scope>NUCLEOTIDE SEQUENCE [LARGE SCALE GENOMIC DNA]</scope>
    <source>
        <strain evidence="1 2">LRHMDP3</strain>
    </source>
</reference>
<protein>
    <submittedName>
        <fullName evidence="1">Uncharacterized protein</fullName>
    </submittedName>
</protein>
<accession>A0AB33XXU4</accession>
<dbReference type="Proteomes" id="UP000009352">
    <property type="component" value="Unassembled WGS sequence"/>
</dbReference>
<dbReference type="AlphaFoldDB" id="A0AB33XXU4"/>
<evidence type="ECO:0000313" key="1">
    <source>
        <dbReference type="EMBL" id="EKS53512.1"/>
    </source>
</evidence>
<proteinExistence type="predicted"/>